<evidence type="ECO:0000313" key="5">
    <source>
        <dbReference type="EMBL" id="HIT46253.1"/>
    </source>
</evidence>
<reference evidence="5" key="2">
    <citation type="journal article" date="2021" name="PeerJ">
        <title>Extensive microbial diversity within the chicken gut microbiome revealed by metagenomics and culture.</title>
        <authorList>
            <person name="Gilroy R."/>
            <person name="Ravi A."/>
            <person name="Getino M."/>
            <person name="Pursley I."/>
            <person name="Horton D.L."/>
            <person name="Alikhan N.F."/>
            <person name="Baker D."/>
            <person name="Gharbi K."/>
            <person name="Hall N."/>
            <person name="Watson M."/>
            <person name="Adriaenssens E.M."/>
            <person name="Foster-Nyarko E."/>
            <person name="Jarju S."/>
            <person name="Secka A."/>
            <person name="Antonio M."/>
            <person name="Oren A."/>
            <person name="Chaudhuri R.R."/>
            <person name="La Ragione R."/>
            <person name="Hildebrand F."/>
            <person name="Pallen M.J."/>
        </authorList>
    </citation>
    <scope>NUCLEOTIDE SEQUENCE</scope>
    <source>
        <strain evidence="5">ChiHecec2B26-709</strain>
    </source>
</reference>
<dbReference type="PANTHER" id="PTHR36845:SF1">
    <property type="entry name" value="HYDROLASE, PUTATIVE (AFU_ORTHOLOGUE AFUA_7G05090)-RELATED"/>
    <property type="match status" value="1"/>
</dbReference>
<comment type="caution">
    <text evidence="5">The sequence shown here is derived from an EMBL/GenBank/DDBJ whole genome shotgun (WGS) entry which is preliminary data.</text>
</comment>
<dbReference type="PANTHER" id="PTHR36845">
    <property type="entry name" value="HYDROLASE, PUTATIVE (AFU_ORTHOLOGUE AFUA_7G05090)-RELATED"/>
    <property type="match status" value="1"/>
</dbReference>
<dbReference type="PROSITE" id="PS51257">
    <property type="entry name" value="PROKAR_LIPOPROTEIN"/>
    <property type="match status" value="1"/>
</dbReference>
<sequence length="398" mass="44638">MKNMDMTAFIAAALVVAVTACGRNREESLRTMIDRCYDTALSQSMMLAESTSPLEGMLPRTFEDGELKTTDYRGWVCGFFPGTLWELYEHYPDNARLRGYAEEFTARVFPAKDMTSTHDLGFMVFCSSGNAWRLTGDTKYRDVILAASQSLATRYNEKTGVIMSWNPNKVWKYPVIIDNMMNLEMLMWAGRETGDSSLVNIALSHAETTLRNHFREDGSSWHVVSYNPETGDVELRQTHQGYSDDSAWARGQAWGLYGYTMMYRLTGRQEFLDQARKIAVFIADNPNLPEDGIPYWDFDAPDIPDALRDASAGAIMASAFLELSTLDKSGDSGRWRALAEKQLRSLASPAYLAEPGTNGGFILKHSVGHLGKGSEVDVPLSYADYYFLEALGRLEKLL</sequence>
<dbReference type="InterPro" id="IPR012341">
    <property type="entry name" value="6hp_glycosidase-like_sf"/>
</dbReference>
<feature type="active site" description="Proton donor" evidence="3">
    <location>
        <position position="178"/>
    </location>
</feature>
<dbReference type="InterPro" id="IPR052369">
    <property type="entry name" value="UG_Glycosaminoglycan_Hydrolase"/>
</dbReference>
<feature type="binding site" evidence="4">
    <location>
        <position position="254"/>
    </location>
    <ligand>
        <name>substrate</name>
    </ligand>
</feature>
<feature type="binding site" evidence="4">
    <location>
        <position position="238"/>
    </location>
    <ligand>
        <name>substrate</name>
    </ligand>
</feature>
<dbReference type="InterPro" id="IPR010905">
    <property type="entry name" value="Glyco_hydro_88"/>
</dbReference>
<feature type="binding site" evidence="4">
    <location>
        <position position="119"/>
    </location>
    <ligand>
        <name>substrate</name>
    </ligand>
</feature>
<evidence type="ECO:0000256" key="4">
    <source>
        <dbReference type="PIRSR" id="PIRSR610905-2"/>
    </source>
</evidence>
<feature type="binding site" evidence="4">
    <location>
        <position position="178"/>
    </location>
    <ligand>
        <name>substrate</name>
    </ligand>
</feature>
<organism evidence="5 6">
    <name type="scientific">Candidatus Cryptobacteroides merdipullorum</name>
    <dbReference type="NCBI Taxonomy" id="2840771"/>
    <lineage>
        <taxon>Bacteria</taxon>
        <taxon>Pseudomonadati</taxon>
        <taxon>Bacteroidota</taxon>
        <taxon>Bacteroidia</taxon>
        <taxon>Bacteroidales</taxon>
        <taxon>Candidatus Cryptobacteroides</taxon>
    </lineage>
</organism>
<dbReference type="EMBL" id="DVLC01000004">
    <property type="protein sequence ID" value="HIT46253.1"/>
    <property type="molecule type" value="Genomic_DNA"/>
</dbReference>
<dbReference type="GO" id="GO:0052757">
    <property type="term" value="F:chondroitin hydrolase activity"/>
    <property type="evidence" value="ECO:0007669"/>
    <property type="project" value="TreeGrafter"/>
</dbReference>
<dbReference type="Proteomes" id="UP000886881">
    <property type="component" value="Unassembled WGS sequence"/>
</dbReference>
<dbReference type="Pfam" id="PF07470">
    <property type="entry name" value="Glyco_hydro_88"/>
    <property type="match status" value="1"/>
</dbReference>
<comment type="similarity">
    <text evidence="2">Belongs to the glycosyl hydrolase 88 family.</text>
</comment>
<accession>A0A9D1KGV2</accession>
<name>A0A9D1KGV2_9BACT</name>
<feature type="active site" description="Nucleophile" evidence="3">
    <location>
        <position position="119"/>
    </location>
</feature>
<dbReference type="AlphaFoldDB" id="A0A9D1KGV2"/>
<dbReference type="Gene3D" id="1.50.10.10">
    <property type="match status" value="1"/>
</dbReference>
<evidence type="ECO:0000256" key="2">
    <source>
        <dbReference type="ARBA" id="ARBA00038358"/>
    </source>
</evidence>
<dbReference type="InterPro" id="IPR008928">
    <property type="entry name" value="6-hairpin_glycosidase_sf"/>
</dbReference>
<dbReference type="GO" id="GO:0000272">
    <property type="term" value="P:polysaccharide catabolic process"/>
    <property type="evidence" value="ECO:0007669"/>
    <property type="project" value="TreeGrafter"/>
</dbReference>
<evidence type="ECO:0000313" key="6">
    <source>
        <dbReference type="Proteomes" id="UP000886881"/>
    </source>
</evidence>
<evidence type="ECO:0000256" key="1">
    <source>
        <dbReference type="ARBA" id="ARBA00022801"/>
    </source>
</evidence>
<proteinExistence type="inferred from homology"/>
<reference evidence="5" key="1">
    <citation type="submission" date="2020-10" db="EMBL/GenBank/DDBJ databases">
        <authorList>
            <person name="Gilroy R."/>
        </authorList>
    </citation>
    <scope>NUCLEOTIDE SEQUENCE</scope>
    <source>
        <strain evidence="5">ChiHecec2B26-709</strain>
    </source>
</reference>
<feature type="binding site" evidence="4">
    <location>
        <position position="250"/>
    </location>
    <ligand>
        <name>substrate</name>
    </ligand>
</feature>
<dbReference type="SUPFAM" id="SSF48208">
    <property type="entry name" value="Six-hairpin glycosidases"/>
    <property type="match status" value="1"/>
</dbReference>
<protein>
    <submittedName>
        <fullName evidence="5">Glycoside hydrolase family 88 protein</fullName>
    </submittedName>
</protein>
<evidence type="ECO:0000256" key="3">
    <source>
        <dbReference type="PIRSR" id="PIRSR610905-1"/>
    </source>
</evidence>
<keyword evidence="1 5" id="KW-0378">Hydrolase</keyword>
<gene>
    <name evidence="5" type="ORF">IAC35_00150</name>
</gene>